<reference evidence="3" key="2">
    <citation type="submission" date="2022-01" db="EMBL/GenBank/DDBJ databases">
        <authorList>
            <person name="Yamashiro T."/>
            <person name="Shiraishi A."/>
            <person name="Satake H."/>
            <person name="Nakayama K."/>
        </authorList>
    </citation>
    <scope>NUCLEOTIDE SEQUENCE</scope>
</reference>
<comment type="caution">
    <text evidence="3">The sequence shown here is derived from an EMBL/GenBank/DDBJ whole genome shotgun (WGS) entry which is preliminary data.</text>
</comment>
<proteinExistence type="predicted"/>
<evidence type="ECO:0000313" key="4">
    <source>
        <dbReference type="Proteomes" id="UP001151760"/>
    </source>
</evidence>
<evidence type="ECO:0000256" key="2">
    <source>
        <dbReference type="SAM" id="MobiDB-lite"/>
    </source>
</evidence>
<dbReference type="EMBL" id="BQNB010021244">
    <property type="protein sequence ID" value="GJU04390.1"/>
    <property type="molecule type" value="Genomic_DNA"/>
</dbReference>
<keyword evidence="4" id="KW-1185">Reference proteome</keyword>
<feature type="compositionally biased region" description="Basic and acidic residues" evidence="2">
    <location>
        <begin position="86"/>
        <end position="99"/>
    </location>
</feature>
<feature type="coiled-coil region" evidence="1">
    <location>
        <begin position="442"/>
        <end position="493"/>
    </location>
</feature>
<dbReference type="Proteomes" id="UP001151760">
    <property type="component" value="Unassembled WGS sequence"/>
</dbReference>
<sequence length="736" mass="83645">MEDKFYNLAVKGNDLKTYIRRFQELAVLCPNMVPNTEKLMEVFIGGLPKSIEGNVTASKPQTLEEAITITQRLMEQLIKHNSTQDTNDHKRKFEDRRNTNDNNNYPNNHNNDNYQNNHNNHNHNNDYHQQQNRRQETIRTYAATPTENKRASLDMKSTTGGCQFLGSRLISWQCKKQIVVANSTKEAEDCNEKKLIQMVKIHIDKNVADLLTKAFDLKKAKKSVRLMMEKPVIRENKQRVLERKRIERIGENKNRKRAVWNKNRQSDLVSKRIERSGELKNRKRVEYIKNRQSVWNGIGVNVGDSKLMLLGINLILLVKVNAVTHKLNTAGEKQFWSIVNDKIFNGEVQLHALVDRKKIIITESTVRRDLQLEDVEGVDCQPNSTIFEHLTVMSSKTTACNEFSSTMTSAIICLATNQKFNFSKYIFESMVKNLDNVDEAVYKELDDNLVRAATTASSLEAEQDNVLDLEKTKTTQAEEIVSLKRRVKKLKQKKRSRTNGLKRLYKVGLTSRVECFEDDESLGEDASKQGRINAIDADEDITLVNDQDDADMFDVNTLTGDEVLAEQEVATKDVNLTVDEVTLAQALASLKSVKPKVKANVVEEPSIPVSTASTKVSAATTTTTATILTPRKGIIITELGTSTTTKTISSQPSQSKVQDKGKGIMAEHKKPLKKKDQINFDEQEAIILQAEFDEEERLAREKDEANVALTEEWDDTQAKVDADYQLVQRLQAEEQE</sequence>
<organism evidence="3 4">
    <name type="scientific">Tanacetum coccineum</name>
    <dbReference type="NCBI Taxonomy" id="301880"/>
    <lineage>
        <taxon>Eukaryota</taxon>
        <taxon>Viridiplantae</taxon>
        <taxon>Streptophyta</taxon>
        <taxon>Embryophyta</taxon>
        <taxon>Tracheophyta</taxon>
        <taxon>Spermatophyta</taxon>
        <taxon>Magnoliopsida</taxon>
        <taxon>eudicotyledons</taxon>
        <taxon>Gunneridae</taxon>
        <taxon>Pentapetalae</taxon>
        <taxon>asterids</taxon>
        <taxon>campanulids</taxon>
        <taxon>Asterales</taxon>
        <taxon>Asteraceae</taxon>
        <taxon>Asteroideae</taxon>
        <taxon>Anthemideae</taxon>
        <taxon>Anthemidinae</taxon>
        <taxon>Tanacetum</taxon>
    </lineage>
</organism>
<feature type="region of interest" description="Disordered" evidence="2">
    <location>
        <begin position="80"/>
        <end position="134"/>
    </location>
</feature>
<name>A0ABQ5IXE6_9ASTR</name>
<evidence type="ECO:0008006" key="5">
    <source>
        <dbReference type="Google" id="ProtNLM"/>
    </source>
</evidence>
<accession>A0ABQ5IXE6</accession>
<reference evidence="3" key="1">
    <citation type="journal article" date="2022" name="Int. J. Mol. Sci.">
        <title>Draft Genome of Tanacetum Coccineum: Genomic Comparison of Closely Related Tanacetum-Family Plants.</title>
        <authorList>
            <person name="Yamashiro T."/>
            <person name="Shiraishi A."/>
            <person name="Nakayama K."/>
            <person name="Satake H."/>
        </authorList>
    </citation>
    <scope>NUCLEOTIDE SEQUENCE</scope>
</reference>
<keyword evidence="1" id="KW-0175">Coiled coil</keyword>
<feature type="compositionally biased region" description="Low complexity" evidence="2">
    <location>
        <begin position="100"/>
        <end position="119"/>
    </location>
</feature>
<evidence type="ECO:0000256" key="1">
    <source>
        <dbReference type="SAM" id="Coils"/>
    </source>
</evidence>
<protein>
    <recommendedName>
        <fullName evidence="5">Reverse transcriptase domain-containing protein</fullName>
    </recommendedName>
</protein>
<gene>
    <name evidence="3" type="ORF">Tco_1120820</name>
</gene>
<evidence type="ECO:0000313" key="3">
    <source>
        <dbReference type="EMBL" id="GJU04390.1"/>
    </source>
</evidence>